<dbReference type="PROSITE" id="PS51257">
    <property type="entry name" value="PROKAR_LIPOPROTEIN"/>
    <property type="match status" value="1"/>
</dbReference>
<dbReference type="CDD" id="cd13653">
    <property type="entry name" value="PBP2_phosphate_like_1"/>
    <property type="match status" value="1"/>
</dbReference>
<dbReference type="InterPro" id="IPR050811">
    <property type="entry name" value="Phosphate_ABC_transporter"/>
</dbReference>
<dbReference type="Gene3D" id="3.40.190.10">
    <property type="entry name" value="Periplasmic binding protein-like II"/>
    <property type="match status" value="2"/>
</dbReference>
<dbReference type="EMBL" id="FODY01000007">
    <property type="protein sequence ID" value="SEO92351.1"/>
    <property type="molecule type" value="Genomic_DNA"/>
</dbReference>
<feature type="signal peptide" evidence="12">
    <location>
        <begin position="1"/>
        <end position="24"/>
    </location>
</feature>
<keyword evidence="7 12" id="KW-0592">Phosphate transport</keyword>
<keyword evidence="9" id="KW-0472">Membrane</keyword>
<feature type="chain" id="PRO_5039745708" description="Phosphate-binding protein" evidence="12">
    <location>
        <begin position="25"/>
        <end position="291"/>
    </location>
</feature>
<comment type="similarity">
    <text evidence="3 12">Belongs to the PstS family.</text>
</comment>
<evidence type="ECO:0000259" key="13">
    <source>
        <dbReference type="Pfam" id="PF12849"/>
    </source>
</evidence>
<evidence type="ECO:0000256" key="12">
    <source>
        <dbReference type="RuleBase" id="RU367119"/>
    </source>
</evidence>
<organism evidence="14 15">
    <name type="scientific">Propionispora vibrioides</name>
    <dbReference type="NCBI Taxonomy" id="112903"/>
    <lineage>
        <taxon>Bacteria</taxon>
        <taxon>Bacillati</taxon>
        <taxon>Bacillota</taxon>
        <taxon>Negativicutes</taxon>
        <taxon>Selenomonadales</taxon>
        <taxon>Sporomusaceae</taxon>
        <taxon>Propionispora</taxon>
    </lineage>
</organism>
<dbReference type="GO" id="GO:0005886">
    <property type="term" value="C:plasma membrane"/>
    <property type="evidence" value="ECO:0007669"/>
    <property type="project" value="UniProtKB-SubCell"/>
</dbReference>
<evidence type="ECO:0000256" key="11">
    <source>
        <dbReference type="ARBA" id="ARBA00023288"/>
    </source>
</evidence>
<keyword evidence="15" id="KW-1185">Reference proteome</keyword>
<dbReference type="PANTHER" id="PTHR30570">
    <property type="entry name" value="PERIPLASMIC PHOSPHATE BINDING COMPONENT OF PHOSPHATE ABC TRANSPORTER"/>
    <property type="match status" value="1"/>
</dbReference>
<comment type="subunit">
    <text evidence="4 12">The complex is composed of two ATP-binding proteins (PstB), two transmembrane proteins (PstC and PstA) and a solute-binding protein (PstS).</text>
</comment>
<dbReference type="GO" id="GO:0006817">
    <property type="term" value="P:phosphate ion transport"/>
    <property type="evidence" value="ECO:0007669"/>
    <property type="project" value="UniProtKB-UniRule"/>
</dbReference>
<evidence type="ECO:0000256" key="9">
    <source>
        <dbReference type="ARBA" id="ARBA00023136"/>
    </source>
</evidence>
<reference evidence="14 15" key="1">
    <citation type="submission" date="2016-10" db="EMBL/GenBank/DDBJ databases">
        <authorList>
            <person name="de Groot N.N."/>
        </authorList>
    </citation>
    <scope>NUCLEOTIDE SEQUENCE [LARGE SCALE GENOMIC DNA]</scope>
    <source>
        <strain evidence="14 15">DSM 13305</strain>
    </source>
</reference>
<gene>
    <name evidence="14" type="ORF">SAMN04490178_10735</name>
</gene>
<dbReference type="SUPFAM" id="SSF53850">
    <property type="entry name" value="Periplasmic binding protein-like II"/>
    <property type="match status" value="1"/>
</dbReference>
<dbReference type="OrthoDB" id="9790048at2"/>
<evidence type="ECO:0000313" key="14">
    <source>
        <dbReference type="EMBL" id="SEO92351.1"/>
    </source>
</evidence>
<evidence type="ECO:0000256" key="3">
    <source>
        <dbReference type="ARBA" id="ARBA00008725"/>
    </source>
</evidence>
<dbReference type="InterPro" id="IPR011862">
    <property type="entry name" value="Phos-bd"/>
</dbReference>
<dbReference type="InterPro" id="IPR024370">
    <property type="entry name" value="PBP_domain"/>
</dbReference>
<dbReference type="STRING" id="112903.SAMN04490178_10735"/>
<evidence type="ECO:0000256" key="6">
    <source>
        <dbReference type="ARBA" id="ARBA00022475"/>
    </source>
</evidence>
<evidence type="ECO:0000256" key="2">
    <source>
        <dbReference type="ARBA" id="ARBA00004193"/>
    </source>
</evidence>
<accession>A0A1H8TNB2</accession>
<keyword evidence="6 12" id="KW-1003">Cell membrane</keyword>
<dbReference type="Proteomes" id="UP000198847">
    <property type="component" value="Unassembled WGS sequence"/>
</dbReference>
<name>A0A1H8TNB2_9FIRM</name>
<evidence type="ECO:0000256" key="1">
    <source>
        <dbReference type="ARBA" id="ARBA00002841"/>
    </source>
</evidence>
<evidence type="ECO:0000313" key="15">
    <source>
        <dbReference type="Proteomes" id="UP000198847"/>
    </source>
</evidence>
<evidence type="ECO:0000256" key="10">
    <source>
        <dbReference type="ARBA" id="ARBA00023139"/>
    </source>
</evidence>
<evidence type="ECO:0000256" key="7">
    <source>
        <dbReference type="ARBA" id="ARBA00022592"/>
    </source>
</evidence>
<evidence type="ECO:0000256" key="4">
    <source>
        <dbReference type="ARBA" id="ARBA00011529"/>
    </source>
</evidence>
<feature type="domain" description="PBP" evidence="13">
    <location>
        <begin position="38"/>
        <end position="272"/>
    </location>
</feature>
<proteinExistence type="inferred from homology"/>
<dbReference type="GO" id="GO:0042301">
    <property type="term" value="F:phosphate ion binding"/>
    <property type="evidence" value="ECO:0007669"/>
    <property type="project" value="UniProtKB-UniRule"/>
</dbReference>
<dbReference type="AlphaFoldDB" id="A0A1H8TNB2"/>
<keyword evidence="5 12" id="KW-0813">Transport</keyword>
<evidence type="ECO:0000256" key="5">
    <source>
        <dbReference type="ARBA" id="ARBA00022448"/>
    </source>
</evidence>
<sequence>MKLVQKSKALAAVLGLVLGMSVIAGCGSSGAGTEGKSQPAEAKVEGTVTASGSTALLPLLKPAQEEFQKKHDKVTINIAGGGSFTGMNQVAAGSVNIGNSDVDLPAEYKDKGLIDHQVAVAPFVFIANQDVTLDNLTKQQYVDILTGKVTNWKDVGGKDEKITLIHRAKSSGSRATISDLVLKGAAFTDNAVIQDSNGAVRSAIASTPGAIGYVDAAYADNTVKALAVDGVKYSPDAVIGGQYTIFAYEHMYTKGEATGAVKAFIDYVMSKEFQETYVEKNGFIPITKVKK</sequence>
<dbReference type="PANTHER" id="PTHR30570:SF4">
    <property type="entry name" value="PHOSPHATE-BINDING PROTEIN PSTS 1"/>
    <property type="match status" value="1"/>
</dbReference>
<dbReference type="Pfam" id="PF12849">
    <property type="entry name" value="PBP_like_2"/>
    <property type="match status" value="1"/>
</dbReference>
<keyword evidence="11 12" id="KW-0449">Lipoprotein</keyword>
<comment type="function">
    <text evidence="12">Involved in the system for phosphate transport across the cytoplasmic membrane.</text>
</comment>
<comment type="function">
    <text evidence="1">Part of the ABC transporter complex PstSACB involved in phosphate import.</text>
</comment>
<comment type="subcellular location">
    <subcellularLocation>
        <location evidence="2 12">Cell membrane</location>
        <topology evidence="2 12">Lipid-anchor</topology>
    </subcellularLocation>
</comment>
<evidence type="ECO:0000256" key="8">
    <source>
        <dbReference type="ARBA" id="ARBA00022729"/>
    </source>
</evidence>
<dbReference type="RefSeq" id="WP_091745409.1">
    <property type="nucleotide sequence ID" value="NZ_FODY01000007.1"/>
</dbReference>
<dbReference type="NCBIfam" id="TIGR02136">
    <property type="entry name" value="ptsS_2"/>
    <property type="match status" value="1"/>
</dbReference>
<keyword evidence="8 12" id="KW-0732">Signal</keyword>
<protein>
    <recommendedName>
        <fullName evidence="12">Phosphate-binding protein</fullName>
    </recommendedName>
</protein>
<keyword evidence="10 12" id="KW-0564">Palmitate</keyword>